<evidence type="ECO:0000256" key="9">
    <source>
        <dbReference type="RuleBase" id="RU000683"/>
    </source>
</evidence>
<feature type="domain" description="VOC" evidence="10">
    <location>
        <begin position="168"/>
        <end position="288"/>
    </location>
</feature>
<keyword evidence="12" id="KW-1185">Reference proteome</keyword>
<evidence type="ECO:0000256" key="2">
    <source>
        <dbReference type="ARBA" id="ARBA00013117"/>
    </source>
</evidence>
<protein>
    <recommendedName>
        <fullName evidence="3">Metapyrocatechase</fullName>
        <ecNumber evidence="2">1.13.11.2</ecNumber>
    </recommendedName>
    <alternativeName>
        <fullName evidence="8">CatO2ase</fullName>
    </alternativeName>
    <alternativeName>
        <fullName evidence="7">Catechol 2,3-dioxygenase</fullName>
    </alternativeName>
</protein>
<evidence type="ECO:0000256" key="1">
    <source>
        <dbReference type="ARBA" id="ARBA00000163"/>
    </source>
</evidence>
<evidence type="ECO:0000313" key="11">
    <source>
        <dbReference type="EMBL" id="MBW0133110.1"/>
    </source>
</evidence>
<evidence type="ECO:0000313" key="12">
    <source>
        <dbReference type="Proteomes" id="UP000694287"/>
    </source>
</evidence>
<dbReference type="InterPro" id="IPR017624">
    <property type="entry name" value="Catechol_2-3_dOase"/>
</dbReference>
<dbReference type="PROSITE" id="PS00082">
    <property type="entry name" value="EXTRADIOL_DIOXYGENAS"/>
    <property type="match status" value="1"/>
</dbReference>
<evidence type="ECO:0000256" key="3">
    <source>
        <dbReference type="ARBA" id="ARBA00022190"/>
    </source>
</evidence>
<keyword evidence="6 9" id="KW-0408">Iron</keyword>
<dbReference type="InterPro" id="IPR004360">
    <property type="entry name" value="Glyas_Fos-R_dOase_dom"/>
</dbReference>
<dbReference type="NCBIfam" id="TIGR03211">
    <property type="entry name" value="catechol_2_3"/>
    <property type="match status" value="1"/>
</dbReference>
<keyword evidence="4" id="KW-0479">Metal-binding</keyword>
<keyword evidence="9 11" id="KW-0560">Oxidoreductase</keyword>
<evidence type="ECO:0000256" key="4">
    <source>
        <dbReference type="ARBA" id="ARBA00022723"/>
    </source>
</evidence>
<dbReference type="PANTHER" id="PTHR21366">
    <property type="entry name" value="GLYOXALASE FAMILY PROTEIN"/>
    <property type="match status" value="1"/>
</dbReference>
<dbReference type="GO" id="GO:0018577">
    <property type="term" value="F:catechol 2,3-dioxygenase activity"/>
    <property type="evidence" value="ECO:0007669"/>
    <property type="project" value="UniProtKB-EC"/>
</dbReference>
<keyword evidence="9" id="KW-0058">Aromatic hydrocarbons catabolism</keyword>
<dbReference type="CDD" id="cd09014">
    <property type="entry name" value="BphC-JF8_C_like"/>
    <property type="match status" value="1"/>
</dbReference>
<keyword evidence="5" id="KW-0677">Repeat</keyword>
<comment type="similarity">
    <text evidence="9">Belongs to the extradiol ring-cleavage dioxygenase family.</text>
</comment>
<evidence type="ECO:0000259" key="10">
    <source>
        <dbReference type="PROSITE" id="PS51819"/>
    </source>
</evidence>
<comment type="cofactor">
    <cofactor evidence="9">
        <name>Fe(2+)</name>
        <dbReference type="ChEBI" id="CHEBI:29033"/>
    </cofactor>
</comment>
<evidence type="ECO:0000256" key="8">
    <source>
        <dbReference type="ARBA" id="ARBA00031146"/>
    </source>
</evidence>
<dbReference type="InterPro" id="IPR037523">
    <property type="entry name" value="VOC_core"/>
</dbReference>
<reference evidence="11 12" key="1">
    <citation type="submission" date="2020-11" db="EMBL/GenBank/DDBJ databases">
        <title>Pseudonocardia abyssalis sp. nov. and Pseudonocardia oceani sp. nov., description and phylogenomic analysis of two novel actinomycetes isolated from the deep Southern Ocean.</title>
        <authorList>
            <person name="Parra J."/>
        </authorList>
    </citation>
    <scope>NUCLEOTIDE SEQUENCE [LARGE SCALE GENOMIC DNA]</scope>
    <source>
        <strain evidence="11 12">KRD-168</strain>
    </source>
</reference>
<sequence length="327" mass="36804">MTTVTQPETQPDTREYMEVSTPRVHNLHHVEVFTPKPNESLDFFTRVLGLHETHREGQSVYLRGAGEWARYSTILTEGPKPGLGHMAWQVAEPDQVEGWARRFRDKGVEHKLEAGGSRFAQGDTLSFTGPFGHRTELFYDFERFESDTPSALLSQCVKFPTPGIGARRLDHLNITARDVDEARDWYTDVLGFKLREAARTPEGDIGVWMSVTSQVHDLAIMRDGMGERGRLHHIAYYLDTPETLLRAADTFVEEGTPIDAGPGKHGLTQAFFIYVFEPGGNRVELFSGGYPIHGPDWQPIIWDGANIEKAIVWYGGQLPDSFFNVAT</sequence>
<gene>
    <name evidence="11" type="ORF">I4I81_02400</name>
</gene>
<dbReference type="Pfam" id="PF00903">
    <property type="entry name" value="Glyoxalase"/>
    <property type="match status" value="2"/>
</dbReference>
<comment type="caution">
    <text evidence="11">The sequence shown here is derived from an EMBL/GenBank/DDBJ whole genome shotgun (WGS) entry which is preliminary data.</text>
</comment>
<proteinExistence type="inferred from homology"/>
<keyword evidence="9" id="KW-0223">Dioxygenase</keyword>
<organism evidence="11 12">
    <name type="scientific">Pseudonocardia abyssalis</name>
    <dbReference type="NCBI Taxonomy" id="2792008"/>
    <lineage>
        <taxon>Bacteria</taxon>
        <taxon>Bacillati</taxon>
        <taxon>Actinomycetota</taxon>
        <taxon>Actinomycetes</taxon>
        <taxon>Pseudonocardiales</taxon>
        <taxon>Pseudonocardiaceae</taxon>
        <taxon>Pseudonocardia</taxon>
    </lineage>
</organism>
<dbReference type="EC" id="1.13.11.2" evidence="2"/>
<evidence type="ECO:0000256" key="6">
    <source>
        <dbReference type="ARBA" id="ARBA00023004"/>
    </source>
</evidence>
<comment type="catalytic activity">
    <reaction evidence="1">
        <text>catechol + O2 = (2Z,4E)-2-hydroxy-6-oxohexa-2,4-dienoate + H(+)</text>
        <dbReference type="Rhea" id="RHEA:17337"/>
        <dbReference type="ChEBI" id="CHEBI:15378"/>
        <dbReference type="ChEBI" id="CHEBI:15379"/>
        <dbReference type="ChEBI" id="CHEBI:18135"/>
        <dbReference type="ChEBI" id="CHEBI:71198"/>
        <dbReference type="EC" id="1.13.11.2"/>
    </reaction>
</comment>
<feature type="domain" description="VOC" evidence="10">
    <location>
        <begin position="26"/>
        <end position="140"/>
    </location>
</feature>
<evidence type="ECO:0000256" key="7">
    <source>
        <dbReference type="ARBA" id="ARBA00030369"/>
    </source>
</evidence>
<evidence type="ECO:0000256" key="5">
    <source>
        <dbReference type="ARBA" id="ARBA00022737"/>
    </source>
</evidence>
<dbReference type="InterPro" id="IPR050383">
    <property type="entry name" value="GlyoxalaseI/FosfomycinResist"/>
</dbReference>
<dbReference type="InterPro" id="IPR000486">
    <property type="entry name" value="Xdiol_ring_cleave_dOase_1/2"/>
</dbReference>
<name>A0ABS6ULJ2_9PSEU</name>
<accession>A0ABS6ULJ2</accession>
<dbReference type="RefSeq" id="WP_218601395.1">
    <property type="nucleotide sequence ID" value="NZ_JADQDJ010000020.1"/>
</dbReference>
<dbReference type="Proteomes" id="UP000694287">
    <property type="component" value="Unassembled WGS sequence"/>
</dbReference>
<dbReference type="EMBL" id="JADQDK010000001">
    <property type="protein sequence ID" value="MBW0133110.1"/>
    <property type="molecule type" value="Genomic_DNA"/>
</dbReference>
<dbReference type="PROSITE" id="PS51819">
    <property type="entry name" value="VOC"/>
    <property type="match status" value="2"/>
</dbReference>